<feature type="non-terminal residue" evidence="2">
    <location>
        <position position="84"/>
    </location>
</feature>
<feature type="region of interest" description="Disordered" evidence="1">
    <location>
        <begin position="50"/>
        <end position="84"/>
    </location>
</feature>
<feature type="compositionally biased region" description="Low complexity" evidence="1">
    <location>
        <begin position="51"/>
        <end position="62"/>
    </location>
</feature>
<comment type="caution">
    <text evidence="2">The sequence shown here is derived from an EMBL/GenBank/DDBJ whole genome shotgun (WGS) entry which is preliminary data.</text>
</comment>
<organism evidence="2">
    <name type="scientific">Tanacetum cinerariifolium</name>
    <name type="common">Dalmatian daisy</name>
    <name type="synonym">Chrysanthemum cinerariifolium</name>
    <dbReference type="NCBI Taxonomy" id="118510"/>
    <lineage>
        <taxon>Eukaryota</taxon>
        <taxon>Viridiplantae</taxon>
        <taxon>Streptophyta</taxon>
        <taxon>Embryophyta</taxon>
        <taxon>Tracheophyta</taxon>
        <taxon>Spermatophyta</taxon>
        <taxon>Magnoliopsida</taxon>
        <taxon>eudicotyledons</taxon>
        <taxon>Gunneridae</taxon>
        <taxon>Pentapetalae</taxon>
        <taxon>asterids</taxon>
        <taxon>campanulids</taxon>
        <taxon>Asterales</taxon>
        <taxon>Asteraceae</taxon>
        <taxon>Asteroideae</taxon>
        <taxon>Anthemideae</taxon>
        <taxon>Anthemidinae</taxon>
        <taxon>Tanacetum</taxon>
    </lineage>
</organism>
<sequence length="84" mass="9248">MHKVFPLPFMEFPLPEEVPTASEESSRCQKKRDATAVKIALLLQSRRNFPASAASTGTTSDGTGKKKGRTVTVTADDMHKRKND</sequence>
<gene>
    <name evidence="2" type="ORF">Tci_006315</name>
</gene>
<accession>A0A6L2JCS2</accession>
<evidence type="ECO:0000313" key="2">
    <source>
        <dbReference type="EMBL" id="GEU34337.1"/>
    </source>
</evidence>
<reference evidence="2" key="1">
    <citation type="journal article" date="2019" name="Sci. Rep.">
        <title>Draft genome of Tanacetum cinerariifolium, the natural source of mosquito coil.</title>
        <authorList>
            <person name="Yamashiro T."/>
            <person name="Shiraishi A."/>
            <person name="Satake H."/>
            <person name="Nakayama K."/>
        </authorList>
    </citation>
    <scope>NUCLEOTIDE SEQUENCE</scope>
</reference>
<name>A0A6L2JCS2_TANCI</name>
<evidence type="ECO:0000256" key="1">
    <source>
        <dbReference type="SAM" id="MobiDB-lite"/>
    </source>
</evidence>
<dbReference type="EMBL" id="BKCJ010000565">
    <property type="protein sequence ID" value="GEU34337.1"/>
    <property type="molecule type" value="Genomic_DNA"/>
</dbReference>
<proteinExistence type="predicted"/>
<protein>
    <submittedName>
        <fullName evidence="2">Uncharacterized protein</fullName>
    </submittedName>
</protein>
<dbReference type="AlphaFoldDB" id="A0A6L2JCS2"/>